<comment type="caution">
    <text evidence="5">The sequence shown here is derived from an EMBL/GenBank/DDBJ whole genome shotgun (WGS) entry which is preliminary data.</text>
</comment>
<keyword evidence="2 5" id="KW-0238">DNA-binding</keyword>
<keyword evidence="6" id="KW-1185">Reference proteome</keyword>
<dbReference type="Gene3D" id="3.40.50.2300">
    <property type="match status" value="2"/>
</dbReference>
<dbReference type="Gene3D" id="1.10.260.40">
    <property type="entry name" value="lambda repressor-like DNA-binding domains"/>
    <property type="match status" value="1"/>
</dbReference>
<dbReference type="CDD" id="cd06296">
    <property type="entry name" value="PBP1_CatR-like"/>
    <property type="match status" value="1"/>
</dbReference>
<dbReference type="EMBL" id="JAVREM010000026">
    <property type="protein sequence ID" value="MDT0320568.1"/>
    <property type="molecule type" value="Genomic_DNA"/>
</dbReference>
<evidence type="ECO:0000256" key="1">
    <source>
        <dbReference type="ARBA" id="ARBA00023015"/>
    </source>
</evidence>
<dbReference type="Proteomes" id="UP001183420">
    <property type="component" value="Unassembled WGS sequence"/>
</dbReference>
<dbReference type="PROSITE" id="PS50932">
    <property type="entry name" value="HTH_LACI_2"/>
    <property type="match status" value="1"/>
</dbReference>
<dbReference type="SUPFAM" id="SSF53822">
    <property type="entry name" value="Periplasmic binding protein-like I"/>
    <property type="match status" value="1"/>
</dbReference>
<protein>
    <submittedName>
        <fullName evidence="5">LacI family DNA-binding transcriptional regulator</fullName>
    </submittedName>
</protein>
<dbReference type="SUPFAM" id="SSF47413">
    <property type="entry name" value="lambda repressor-like DNA-binding domains"/>
    <property type="match status" value="1"/>
</dbReference>
<dbReference type="InterPro" id="IPR028082">
    <property type="entry name" value="Peripla_BP_I"/>
</dbReference>
<gene>
    <name evidence="5" type="ORF">RNC47_19730</name>
</gene>
<dbReference type="Pfam" id="PF13377">
    <property type="entry name" value="Peripla_BP_3"/>
    <property type="match status" value="1"/>
</dbReference>
<dbReference type="InterPro" id="IPR010982">
    <property type="entry name" value="Lambda_DNA-bd_dom_sf"/>
</dbReference>
<evidence type="ECO:0000256" key="3">
    <source>
        <dbReference type="ARBA" id="ARBA00023163"/>
    </source>
</evidence>
<sequence>MSSTARSTPVDSAAGQPLTIAQIAKRVGVSVATVSKVVNGRSDVAPRTRSRIESVIQEHGYRRQKKSASPAPLIDLLFHAVDGGYAIEIFQGVQRVAAEHGLAVVVSELRGRPAAGREWVDEVLVRRPTGVIAVFSGATGAQVDQLRVRGIPFVLLDPTGEPDHSWPSVGAGNWSGGLTATRHLLDLGHRRVAVITGPEDVLCGRARLDGFRAAMDMAGVPVDPELVRIGDFSHEAGLRHGRELLRLPEPPTAVFAGNDGQALGLYRAAAEAGLRVPEDLSVVGFDDLYPSQWANPPLTTVRQPLATMAATAATMVLDLAAGREPAQTRVELATELVLRGSTAPPAQG</sequence>
<keyword evidence="3" id="KW-0804">Transcription</keyword>
<evidence type="ECO:0000313" key="5">
    <source>
        <dbReference type="EMBL" id="MDT0320568.1"/>
    </source>
</evidence>
<dbReference type="InterPro" id="IPR000843">
    <property type="entry name" value="HTH_LacI"/>
</dbReference>
<dbReference type="RefSeq" id="WP_311600526.1">
    <property type="nucleotide sequence ID" value="NZ_JAVREM010000026.1"/>
</dbReference>
<organism evidence="5 6">
    <name type="scientific">Streptomyces millisiae</name>
    <dbReference type="NCBI Taxonomy" id="3075542"/>
    <lineage>
        <taxon>Bacteria</taxon>
        <taxon>Bacillati</taxon>
        <taxon>Actinomycetota</taxon>
        <taxon>Actinomycetes</taxon>
        <taxon>Kitasatosporales</taxon>
        <taxon>Streptomycetaceae</taxon>
        <taxon>Streptomyces</taxon>
    </lineage>
</organism>
<dbReference type="Pfam" id="PF00356">
    <property type="entry name" value="LacI"/>
    <property type="match status" value="1"/>
</dbReference>
<dbReference type="PANTHER" id="PTHR30146">
    <property type="entry name" value="LACI-RELATED TRANSCRIPTIONAL REPRESSOR"/>
    <property type="match status" value="1"/>
</dbReference>
<dbReference type="CDD" id="cd01392">
    <property type="entry name" value="HTH_LacI"/>
    <property type="match status" value="1"/>
</dbReference>
<keyword evidence="1" id="KW-0805">Transcription regulation</keyword>
<evidence type="ECO:0000256" key="2">
    <source>
        <dbReference type="ARBA" id="ARBA00023125"/>
    </source>
</evidence>
<dbReference type="PANTHER" id="PTHR30146:SF153">
    <property type="entry name" value="LACTOSE OPERON REPRESSOR"/>
    <property type="match status" value="1"/>
</dbReference>
<reference evidence="6" key="1">
    <citation type="submission" date="2023-07" db="EMBL/GenBank/DDBJ databases">
        <title>30 novel species of actinomycetes from the DSMZ collection.</title>
        <authorList>
            <person name="Nouioui I."/>
        </authorList>
    </citation>
    <scope>NUCLEOTIDE SEQUENCE [LARGE SCALE GENOMIC DNA]</scope>
    <source>
        <strain evidence="6">DSM 44918</strain>
    </source>
</reference>
<proteinExistence type="predicted"/>
<dbReference type="InterPro" id="IPR046335">
    <property type="entry name" value="LacI/GalR-like_sensor"/>
</dbReference>
<dbReference type="GO" id="GO:0003677">
    <property type="term" value="F:DNA binding"/>
    <property type="evidence" value="ECO:0007669"/>
    <property type="project" value="UniProtKB-KW"/>
</dbReference>
<feature type="domain" description="HTH lacI-type" evidence="4">
    <location>
        <begin position="18"/>
        <end position="63"/>
    </location>
</feature>
<evidence type="ECO:0000313" key="6">
    <source>
        <dbReference type="Proteomes" id="UP001183420"/>
    </source>
</evidence>
<dbReference type="SMART" id="SM00354">
    <property type="entry name" value="HTH_LACI"/>
    <property type="match status" value="1"/>
</dbReference>
<evidence type="ECO:0000259" key="4">
    <source>
        <dbReference type="PROSITE" id="PS50932"/>
    </source>
</evidence>
<name>A0ABU2LTI7_9ACTN</name>
<accession>A0ABU2LTI7</accession>